<evidence type="ECO:0000313" key="2">
    <source>
        <dbReference type="EMBL" id="DAE10896.1"/>
    </source>
</evidence>
<name>A0A8S5PVW9_9CAUD</name>
<organism evidence="2">
    <name type="scientific">Siphoviridae sp. ctg0K17</name>
    <dbReference type="NCBI Taxonomy" id="2825600"/>
    <lineage>
        <taxon>Viruses</taxon>
        <taxon>Duplodnaviria</taxon>
        <taxon>Heunggongvirae</taxon>
        <taxon>Uroviricota</taxon>
        <taxon>Caudoviricetes</taxon>
    </lineage>
</organism>
<feature type="region of interest" description="Disordered" evidence="1">
    <location>
        <begin position="1"/>
        <end position="29"/>
    </location>
</feature>
<evidence type="ECO:0000256" key="1">
    <source>
        <dbReference type="SAM" id="MobiDB-lite"/>
    </source>
</evidence>
<sequence>MRAATPISSAGRTSTTAAATGATPAGEAFRAAPESLLHWERPGRCAGNSPGCVSRRVLQCATPTAIPRAS</sequence>
<dbReference type="EMBL" id="BK015522">
    <property type="protein sequence ID" value="DAE10896.1"/>
    <property type="molecule type" value="Genomic_DNA"/>
</dbReference>
<proteinExistence type="predicted"/>
<protein>
    <submittedName>
        <fullName evidence="2">Uncharacterized protein</fullName>
    </submittedName>
</protein>
<accession>A0A8S5PVW9</accession>
<feature type="compositionally biased region" description="Low complexity" evidence="1">
    <location>
        <begin position="8"/>
        <end position="28"/>
    </location>
</feature>
<reference evidence="2" key="1">
    <citation type="journal article" date="2021" name="Proc. Natl. Acad. Sci. U.S.A.">
        <title>A Catalog of Tens of Thousands of Viruses from Human Metagenomes Reveals Hidden Associations with Chronic Diseases.</title>
        <authorList>
            <person name="Tisza M.J."/>
            <person name="Buck C.B."/>
        </authorList>
    </citation>
    <scope>NUCLEOTIDE SEQUENCE</scope>
    <source>
        <strain evidence="2">Ctg0K17</strain>
    </source>
</reference>